<evidence type="ECO:0000313" key="9">
    <source>
        <dbReference type="EMBL" id="WPR89838.1"/>
    </source>
</evidence>
<dbReference type="InterPro" id="IPR001764">
    <property type="entry name" value="Glyco_hydro_3_N"/>
</dbReference>
<dbReference type="PANTHER" id="PTHR30480:SF13">
    <property type="entry name" value="BETA-HEXOSAMINIDASE"/>
    <property type="match status" value="1"/>
</dbReference>
<evidence type="ECO:0000256" key="7">
    <source>
        <dbReference type="SAM" id="SignalP"/>
    </source>
</evidence>
<comment type="catalytic activity">
    <reaction evidence="1">
        <text>Hydrolysis of terminal non-reducing N-acetyl-D-hexosamine residues in N-acetyl-beta-D-hexosaminides.</text>
        <dbReference type="EC" id="3.2.1.52"/>
    </reaction>
</comment>
<dbReference type="InterPro" id="IPR017853">
    <property type="entry name" value="GH"/>
</dbReference>
<evidence type="ECO:0000256" key="4">
    <source>
        <dbReference type="ARBA" id="ARBA00022801"/>
    </source>
</evidence>
<comment type="similarity">
    <text evidence="2">Belongs to the glycosyl hydrolase 3 family.</text>
</comment>
<proteinExistence type="inferred from homology"/>
<evidence type="ECO:0000256" key="2">
    <source>
        <dbReference type="ARBA" id="ARBA00005336"/>
    </source>
</evidence>
<dbReference type="GO" id="GO:0016787">
    <property type="term" value="F:hydrolase activity"/>
    <property type="evidence" value="ECO:0007669"/>
    <property type="project" value="UniProtKB-KW"/>
</dbReference>
<name>A0ABZ0SPU6_9MICO</name>
<dbReference type="PROSITE" id="PS00775">
    <property type="entry name" value="GLYCOSYL_HYDROL_F3"/>
    <property type="match status" value="1"/>
</dbReference>
<dbReference type="Proteomes" id="UP001323798">
    <property type="component" value="Chromosome"/>
</dbReference>
<dbReference type="PANTHER" id="PTHR30480">
    <property type="entry name" value="BETA-HEXOSAMINIDASE-RELATED"/>
    <property type="match status" value="1"/>
</dbReference>
<keyword evidence="10" id="KW-1185">Reference proteome</keyword>
<evidence type="ECO:0000256" key="6">
    <source>
        <dbReference type="SAM" id="MobiDB-lite"/>
    </source>
</evidence>
<dbReference type="EMBL" id="CP139368">
    <property type="protein sequence ID" value="WPR89838.1"/>
    <property type="molecule type" value="Genomic_DNA"/>
</dbReference>
<organism evidence="9 10">
    <name type="scientific">Microbacterium rhizosphaerae</name>
    <dbReference type="NCBI Taxonomy" id="1678237"/>
    <lineage>
        <taxon>Bacteria</taxon>
        <taxon>Bacillati</taxon>
        <taxon>Actinomycetota</taxon>
        <taxon>Actinomycetes</taxon>
        <taxon>Micrococcales</taxon>
        <taxon>Microbacteriaceae</taxon>
        <taxon>Microbacterium</taxon>
    </lineage>
</organism>
<dbReference type="InterPro" id="IPR036962">
    <property type="entry name" value="Glyco_hydro_3_N_sf"/>
</dbReference>
<feature type="domain" description="Glycoside hydrolase family 3 N-terminal" evidence="8">
    <location>
        <begin position="76"/>
        <end position="406"/>
    </location>
</feature>
<dbReference type="Gene3D" id="3.20.20.300">
    <property type="entry name" value="Glycoside hydrolase, family 3, N-terminal domain"/>
    <property type="match status" value="1"/>
</dbReference>
<dbReference type="RefSeq" id="WP_320942552.1">
    <property type="nucleotide sequence ID" value="NZ_BAABEU010000003.1"/>
</dbReference>
<evidence type="ECO:0000256" key="1">
    <source>
        <dbReference type="ARBA" id="ARBA00001231"/>
    </source>
</evidence>
<dbReference type="InterPro" id="IPR019800">
    <property type="entry name" value="Glyco_hydro_3_AS"/>
</dbReference>
<feature type="compositionally biased region" description="Low complexity" evidence="6">
    <location>
        <begin position="46"/>
        <end position="61"/>
    </location>
</feature>
<keyword evidence="4 9" id="KW-0378">Hydrolase</keyword>
<gene>
    <name evidence="9" type="ORF">SM116_00710</name>
</gene>
<evidence type="ECO:0000313" key="10">
    <source>
        <dbReference type="Proteomes" id="UP001323798"/>
    </source>
</evidence>
<keyword evidence="5" id="KW-0326">Glycosidase</keyword>
<dbReference type="InterPro" id="IPR050226">
    <property type="entry name" value="NagZ_Beta-hexosaminidase"/>
</dbReference>
<evidence type="ECO:0000256" key="3">
    <source>
        <dbReference type="ARBA" id="ARBA00012663"/>
    </source>
</evidence>
<protein>
    <recommendedName>
        <fullName evidence="3">beta-N-acetylhexosaminidase</fullName>
        <ecNumber evidence="3">3.2.1.52</ecNumber>
    </recommendedName>
</protein>
<feature type="region of interest" description="Disordered" evidence="6">
    <location>
        <begin position="44"/>
        <end position="70"/>
    </location>
</feature>
<feature type="chain" id="PRO_5047195894" description="beta-N-acetylhexosaminidase" evidence="7">
    <location>
        <begin position="40"/>
        <end position="411"/>
    </location>
</feature>
<dbReference type="Pfam" id="PF00933">
    <property type="entry name" value="Glyco_hydro_3"/>
    <property type="match status" value="1"/>
</dbReference>
<dbReference type="EC" id="3.2.1.52" evidence="3"/>
<dbReference type="SUPFAM" id="SSF51445">
    <property type="entry name" value="(Trans)glycosidases"/>
    <property type="match status" value="1"/>
</dbReference>
<feature type="signal peptide" evidence="7">
    <location>
        <begin position="1"/>
        <end position="39"/>
    </location>
</feature>
<evidence type="ECO:0000259" key="8">
    <source>
        <dbReference type="Pfam" id="PF00933"/>
    </source>
</evidence>
<evidence type="ECO:0000256" key="5">
    <source>
        <dbReference type="ARBA" id="ARBA00023295"/>
    </source>
</evidence>
<accession>A0ABZ0SPU6</accession>
<reference evidence="9 10" key="1">
    <citation type="submission" date="2023-11" db="EMBL/GenBank/DDBJ databases">
        <title>Genome sequence of Microbacterium rhizosphaerae KACC 19337.</title>
        <authorList>
            <person name="Choi H."/>
            <person name="Kim S."/>
            <person name="Kim Y."/>
            <person name="Kwon S.-W."/>
            <person name="Heo J."/>
        </authorList>
    </citation>
    <scope>NUCLEOTIDE SEQUENCE [LARGE SCALE GENOMIC DNA]</scope>
    <source>
        <strain evidence="9 10">KACC 19337</strain>
    </source>
</reference>
<keyword evidence="7" id="KW-0732">Signal</keyword>
<sequence length="411" mass="42153">MPPTRSRSGLGARRRGPKRAGRRLAACFLALACIGVAVAACAPDRPSASGSPSPGSATPTASPTPTPTVDPIAALTLEQRVGQLFMVGTSVRGADPATLSAIADRHAGSIFLHGRSQAGVDATASLVRSFTSLVSPATTGDEPLWVATDQEGGQVQVLQGPGFDRIPSALAQGAMPPDQLASQARTWGGQLGMAGVNMNLAPVADIVTSPATAHSNAPIGALQREYGFDESTVETHAGAFADGMRAAGVVPTFKHFPGLGRVTGNTDFDAGIVDDTVDASAPDVDAFRRLTAGPGVSTVMLSTAIYTKIDPSTPAVFSRTVVTDLLRDRVGFDGVIMTDDVSATAQVKAWSPADRAVLSIQAGVDVVLVSADPSVYAPMYDAVLAKAKADPGFAKQVDDAARRVVEAKARG</sequence>